<evidence type="ECO:0000256" key="3">
    <source>
        <dbReference type="ARBA" id="ARBA00022801"/>
    </source>
</evidence>
<organism evidence="9 10">
    <name type="scientific">Anaerobutyricum hallii</name>
    <dbReference type="NCBI Taxonomy" id="39488"/>
    <lineage>
        <taxon>Bacteria</taxon>
        <taxon>Bacillati</taxon>
        <taxon>Bacillota</taxon>
        <taxon>Clostridia</taxon>
        <taxon>Lachnospirales</taxon>
        <taxon>Lachnospiraceae</taxon>
        <taxon>Anaerobutyricum</taxon>
    </lineage>
</organism>
<evidence type="ECO:0000256" key="6">
    <source>
        <dbReference type="PIRSR" id="PIRSR005536-1"/>
    </source>
</evidence>
<dbReference type="Gene3D" id="2.60.40.1180">
    <property type="entry name" value="Golgi alpha-mannosidase II"/>
    <property type="match status" value="1"/>
</dbReference>
<keyword evidence="3 5" id="KW-0378">Hydrolase</keyword>
<dbReference type="PANTHER" id="PTHR43053:SF3">
    <property type="entry name" value="ALPHA-GALACTOSIDASE C-RELATED"/>
    <property type="match status" value="1"/>
</dbReference>
<dbReference type="Pfam" id="PF16875">
    <property type="entry name" value="Glyco_hydro_36N"/>
    <property type="match status" value="1"/>
</dbReference>
<dbReference type="InterPro" id="IPR031705">
    <property type="entry name" value="Glyco_hydro_36_C"/>
</dbReference>
<proteinExistence type="inferred from homology"/>
<dbReference type="PIRSF" id="PIRSF005536">
    <property type="entry name" value="Agal"/>
    <property type="match status" value="1"/>
</dbReference>
<dbReference type="Pfam" id="PF16874">
    <property type="entry name" value="Glyco_hydro_36C"/>
    <property type="match status" value="1"/>
</dbReference>
<reference evidence="9 10" key="1">
    <citation type="submission" date="2018-08" db="EMBL/GenBank/DDBJ databases">
        <title>A genome reference for cultivated species of the human gut microbiota.</title>
        <authorList>
            <person name="Zou Y."/>
            <person name="Xue W."/>
            <person name="Luo G."/>
        </authorList>
    </citation>
    <scope>NUCLEOTIDE SEQUENCE [LARGE SCALE GENOMIC DNA]</scope>
    <source>
        <strain evidence="9 10">AM34-3LB</strain>
    </source>
</reference>
<feature type="active site" description="Proton donor" evidence="6">
    <location>
        <position position="547"/>
    </location>
</feature>
<comment type="similarity">
    <text evidence="5">Belongs to the glycosyl hydrolase.</text>
</comment>
<dbReference type="Gene3D" id="2.70.98.60">
    <property type="entry name" value="alpha-galactosidase from lactobacil brevis"/>
    <property type="match status" value="1"/>
</dbReference>
<dbReference type="GO" id="GO:0004557">
    <property type="term" value="F:alpha-galactosidase activity"/>
    <property type="evidence" value="ECO:0007669"/>
    <property type="project" value="UniProtKB-UniRule"/>
</dbReference>
<dbReference type="InterPro" id="IPR002252">
    <property type="entry name" value="Glyco_hydro_36"/>
</dbReference>
<evidence type="ECO:0000259" key="7">
    <source>
        <dbReference type="Pfam" id="PF16874"/>
    </source>
</evidence>
<dbReference type="InterPro" id="IPR050985">
    <property type="entry name" value="Alpha-glycosidase_related"/>
</dbReference>
<feature type="active site" description="Nucleophile" evidence="6">
    <location>
        <position position="477"/>
    </location>
</feature>
<dbReference type="GO" id="GO:0016052">
    <property type="term" value="P:carbohydrate catabolic process"/>
    <property type="evidence" value="ECO:0007669"/>
    <property type="project" value="InterPro"/>
</dbReference>
<dbReference type="CDD" id="cd14791">
    <property type="entry name" value="GH36"/>
    <property type="match status" value="1"/>
</dbReference>
<dbReference type="SUPFAM" id="SSF51445">
    <property type="entry name" value="(Trans)glycosidases"/>
    <property type="match status" value="1"/>
</dbReference>
<dbReference type="InterPro" id="IPR000111">
    <property type="entry name" value="Glyco_hydro_27/36_CS"/>
</dbReference>
<dbReference type="InterPro" id="IPR013785">
    <property type="entry name" value="Aldolase_TIM"/>
</dbReference>
<evidence type="ECO:0000256" key="1">
    <source>
        <dbReference type="ARBA" id="ARBA00001255"/>
    </source>
</evidence>
<keyword evidence="10" id="KW-1185">Reference proteome</keyword>
<feature type="domain" description="Glycosyl hydrolase family 36 C-terminal" evidence="7">
    <location>
        <begin position="648"/>
        <end position="724"/>
    </location>
</feature>
<dbReference type="AlphaFoldDB" id="A0A414B477"/>
<evidence type="ECO:0000256" key="4">
    <source>
        <dbReference type="ARBA" id="ARBA00023295"/>
    </source>
</evidence>
<keyword evidence="4 5" id="KW-0326">Glycosidase</keyword>
<comment type="caution">
    <text evidence="9">The sequence shown here is derived from an EMBL/GenBank/DDBJ whole genome shotgun (WGS) entry which is preliminary data.</text>
</comment>
<dbReference type="InterPro" id="IPR017853">
    <property type="entry name" value="GH"/>
</dbReference>
<accession>A0A414B477</accession>
<dbReference type="PRINTS" id="PR00743">
    <property type="entry name" value="GLHYDRLASE36"/>
</dbReference>
<protein>
    <recommendedName>
        <fullName evidence="2 5">Alpha-galactosidase</fullName>
        <ecNumber evidence="2 5">3.2.1.22</ecNumber>
    </recommendedName>
</protein>
<comment type="catalytic activity">
    <reaction evidence="1 5">
        <text>Hydrolysis of terminal, non-reducing alpha-D-galactose residues in alpha-D-galactosides, including galactose oligosaccharides, galactomannans and galactolipids.</text>
        <dbReference type="EC" id="3.2.1.22"/>
    </reaction>
</comment>
<dbReference type="Proteomes" id="UP000284621">
    <property type="component" value="Unassembled WGS sequence"/>
</dbReference>
<dbReference type="InterPro" id="IPR031704">
    <property type="entry name" value="Glyco_hydro_36_N"/>
</dbReference>
<dbReference type="FunFam" id="3.20.20.70:FF:000118">
    <property type="entry name" value="Alpha-galactosidase"/>
    <property type="match status" value="1"/>
</dbReference>
<dbReference type="InterPro" id="IPR013780">
    <property type="entry name" value="Glyco_hydro_b"/>
</dbReference>
<evidence type="ECO:0000256" key="5">
    <source>
        <dbReference type="PIRNR" id="PIRNR005536"/>
    </source>
</evidence>
<evidence type="ECO:0000259" key="8">
    <source>
        <dbReference type="Pfam" id="PF16875"/>
    </source>
</evidence>
<dbReference type="EC" id="3.2.1.22" evidence="2 5"/>
<dbReference type="EMBL" id="QSID01000012">
    <property type="protein sequence ID" value="RHC63016.1"/>
    <property type="molecule type" value="Genomic_DNA"/>
</dbReference>
<dbReference type="RefSeq" id="WP_118381379.1">
    <property type="nucleotide sequence ID" value="NZ_CABJFJ010000012.1"/>
</dbReference>
<evidence type="ECO:0000256" key="2">
    <source>
        <dbReference type="ARBA" id="ARBA00012755"/>
    </source>
</evidence>
<dbReference type="PANTHER" id="PTHR43053">
    <property type="entry name" value="GLYCOSIDASE FAMILY 31"/>
    <property type="match status" value="1"/>
</dbReference>
<dbReference type="InterPro" id="IPR038417">
    <property type="entry name" value="Alpga-gal_N_sf"/>
</dbReference>
<sequence length="729" mass="84096">MPVIYDDSKKIFHLQSGNASYVMQVVKDKYLAHLYWGKRLSAYHGSRAIIWKDRGFAPNPDDKDRTFSLDTLPQEYPQTGNGDFRNCAYGIRQKNGSRISSLFYKGYEIQEGKPELEGLPASFAKKEEAQTLKIFLEDAVAGLEVCLLYTVWHDRDVITRSVQFKNHSDSEIILTKMLSMSLDIRESEFDVMTLYGAHNNERNIDRRPLTSGTVQIESLRGTSSPHQSPFMALLRKETNEDYGEVFAANFVYSGNFTASAQVDPYRNTRFQMGMNPWNGEWVLKPEKTFQTPEVVMVYSDRGLGQMSRTFYHFYQECLIRSKFAREPRPILVNNWEATFFDFDEAKLLKLADKAQEAGIELFVLDDGWFGHRDADNSSLGDWFVDRRKLPHGLSELAKEIHKRGMKFGLWFEPEMISTDSGLFRKHPDYVLHTEGRPYTIGRGQLVLDLSRKDVCDYVIKSVSDVLKSTKIDYVKWDMNRHLTDAGSVVFSADQQGEIMHRYVLGLYRIMEEITEEFPDILFESCSSGGGRFDPGMLYYMPQTWCSDNTDAVCRMKIQYATSLMYPAVTMGAHVSVIPNQQTGRVTPLDTRGYVAMSGNLGYEIDLNQLSEEEFQEVKKQIQLYKSIRNIVQQGEFYRIHNPFEENIAAWNFVSKDKKEVLAFWFEILSQPAAPVHILKLKGIDENAFYENLEDGRIYGGDELMYCGISIPLKKQDFRSVFYHFRKVEQ</sequence>
<dbReference type="Pfam" id="PF02065">
    <property type="entry name" value="Melibiase"/>
    <property type="match status" value="1"/>
</dbReference>
<feature type="domain" description="Glycosyl hydrolase family 36 N-terminal" evidence="8">
    <location>
        <begin position="30"/>
        <end position="284"/>
    </location>
</feature>
<dbReference type="PROSITE" id="PS00512">
    <property type="entry name" value="ALPHA_GALACTOSIDASE"/>
    <property type="match status" value="1"/>
</dbReference>
<evidence type="ECO:0000313" key="9">
    <source>
        <dbReference type="EMBL" id="RHC63016.1"/>
    </source>
</evidence>
<evidence type="ECO:0000313" key="10">
    <source>
        <dbReference type="Proteomes" id="UP000284621"/>
    </source>
</evidence>
<name>A0A414B477_9FIRM</name>
<dbReference type="Gene3D" id="3.20.20.70">
    <property type="entry name" value="Aldolase class I"/>
    <property type="match status" value="1"/>
</dbReference>
<gene>
    <name evidence="9" type="ORF">DW833_10785</name>
</gene>